<sequence length="58" mass="6813">MGGPAQWSRRWTWLRVPATPVKRKLHDKLLWGTTEAAELLPRQVPRPELWERRRLGAG</sequence>
<accession>A0ABW6VK65</accession>
<protein>
    <submittedName>
        <fullName evidence="1">Uncharacterized protein</fullName>
    </submittedName>
</protein>
<comment type="caution">
    <text evidence="1">The sequence shown here is derived from an EMBL/GenBank/DDBJ whole genome shotgun (WGS) entry which is preliminary data.</text>
</comment>
<name>A0ABW6VK65_MICFU</name>
<gene>
    <name evidence="1" type="ORF">ACFY05_43245</name>
</gene>
<dbReference type="Proteomes" id="UP001602119">
    <property type="component" value="Unassembled WGS sequence"/>
</dbReference>
<evidence type="ECO:0000313" key="1">
    <source>
        <dbReference type="EMBL" id="MFF4779650.1"/>
    </source>
</evidence>
<dbReference type="EMBL" id="JBIAXI010000062">
    <property type="protein sequence ID" value="MFF4779650.1"/>
    <property type="molecule type" value="Genomic_DNA"/>
</dbReference>
<organism evidence="1 2">
    <name type="scientific">Microtetraspora fusca</name>
    <dbReference type="NCBI Taxonomy" id="1997"/>
    <lineage>
        <taxon>Bacteria</taxon>
        <taxon>Bacillati</taxon>
        <taxon>Actinomycetota</taxon>
        <taxon>Actinomycetes</taxon>
        <taxon>Streptosporangiales</taxon>
        <taxon>Streptosporangiaceae</taxon>
        <taxon>Microtetraspora</taxon>
    </lineage>
</organism>
<reference evidence="1 2" key="1">
    <citation type="submission" date="2024-10" db="EMBL/GenBank/DDBJ databases">
        <title>The Natural Products Discovery Center: Release of the First 8490 Sequenced Strains for Exploring Actinobacteria Biosynthetic Diversity.</title>
        <authorList>
            <person name="Kalkreuter E."/>
            <person name="Kautsar S.A."/>
            <person name="Yang D."/>
            <person name="Bader C.D."/>
            <person name="Teijaro C.N."/>
            <person name="Fluegel L."/>
            <person name="Davis C.M."/>
            <person name="Simpson J.R."/>
            <person name="Lauterbach L."/>
            <person name="Steele A.D."/>
            <person name="Gui C."/>
            <person name="Meng S."/>
            <person name="Li G."/>
            <person name="Viehrig K."/>
            <person name="Ye F."/>
            <person name="Su P."/>
            <person name="Kiefer A.F."/>
            <person name="Nichols A."/>
            <person name="Cepeda A.J."/>
            <person name="Yan W."/>
            <person name="Fan B."/>
            <person name="Jiang Y."/>
            <person name="Adhikari A."/>
            <person name="Zheng C.-J."/>
            <person name="Schuster L."/>
            <person name="Cowan T.M."/>
            <person name="Smanski M.J."/>
            <person name="Chevrette M.G."/>
            <person name="De Carvalho L.P.S."/>
            <person name="Shen B."/>
        </authorList>
    </citation>
    <scope>NUCLEOTIDE SEQUENCE [LARGE SCALE GENOMIC DNA]</scope>
    <source>
        <strain evidence="1 2">NPDC001281</strain>
    </source>
</reference>
<evidence type="ECO:0000313" key="2">
    <source>
        <dbReference type="Proteomes" id="UP001602119"/>
    </source>
</evidence>
<keyword evidence="2" id="KW-1185">Reference proteome</keyword>
<dbReference type="RefSeq" id="WP_387348443.1">
    <property type="nucleotide sequence ID" value="NZ_JBIAXI010000062.1"/>
</dbReference>
<proteinExistence type="predicted"/>